<gene>
    <name evidence="2" type="ORF">KB1_20150</name>
</gene>
<feature type="compositionally biased region" description="Polar residues" evidence="1">
    <location>
        <begin position="41"/>
        <end position="54"/>
    </location>
</feature>
<dbReference type="Proteomes" id="UP000825072">
    <property type="component" value="Chromosome 1"/>
</dbReference>
<protein>
    <submittedName>
        <fullName evidence="2">Uncharacterized protein</fullName>
    </submittedName>
</protein>
<proteinExistence type="predicted"/>
<dbReference type="EMBL" id="AP024747">
    <property type="protein sequence ID" value="BCY26025.1"/>
    <property type="molecule type" value="Genomic_DNA"/>
</dbReference>
<evidence type="ECO:0000313" key="2">
    <source>
        <dbReference type="EMBL" id="BCY26025.1"/>
    </source>
</evidence>
<evidence type="ECO:0000313" key="3">
    <source>
        <dbReference type="Proteomes" id="UP000825072"/>
    </source>
</evidence>
<sequence length="101" mass="10451">MKVRLRGVPVKATDGKAIVSEPVTYTWVVGDRRRGQPAAGSISQPSIAAPTSQLVEGASEKAASDAEPAPMPTHAPDMPSMNVPGPSKPMTTARGLPYTGI</sequence>
<organism evidence="2 3">
    <name type="scientific">Cutibacterium modestum</name>
    <dbReference type="NCBI Taxonomy" id="2559073"/>
    <lineage>
        <taxon>Bacteria</taxon>
        <taxon>Bacillati</taxon>
        <taxon>Actinomycetota</taxon>
        <taxon>Actinomycetes</taxon>
        <taxon>Propionibacteriales</taxon>
        <taxon>Propionibacteriaceae</taxon>
        <taxon>Cutibacterium</taxon>
    </lineage>
</organism>
<reference evidence="2" key="1">
    <citation type="submission" date="2021-06" db="EMBL/GenBank/DDBJ databases">
        <title>Genome sequence of Cutibacterium modestum strain KB17-24694.</title>
        <authorList>
            <person name="Dekio I."/>
            <person name="Asahina A."/>
            <person name="Nishida M."/>
        </authorList>
    </citation>
    <scope>NUCLEOTIDE SEQUENCE</scope>
    <source>
        <strain evidence="2">KB17-24694</strain>
    </source>
</reference>
<feature type="region of interest" description="Disordered" evidence="1">
    <location>
        <begin position="34"/>
        <end position="101"/>
    </location>
</feature>
<accession>A0AAD1KRT6</accession>
<name>A0AAD1KRT6_9ACTN</name>
<evidence type="ECO:0000256" key="1">
    <source>
        <dbReference type="SAM" id="MobiDB-lite"/>
    </source>
</evidence>
<dbReference type="AlphaFoldDB" id="A0AAD1KRT6"/>